<dbReference type="Proteomes" id="UP001172082">
    <property type="component" value="Unassembled WGS sequence"/>
</dbReference>
<dbReference type="InterPro" id="IPR005149">
    <property type="entry name" value="Tscrpt_reg_PadR_N"/>
</dbReference>
<reference evidence="2" key="1">
    <citation type="submission" date="2023-06" db="EMBL/GenBank/DDBJ databases">
        <title>Genomic of Parafulvivirga corallium.</title>
        <authorList>
            <person name="Wang G."/>
        </authorList>
    </citation>
    <scope>NUCLEOTIDE SEQUENCE</scope>
    <source>
        <strain evidence="2">BMA10</strain>
    </source>
</reference>
<organism evidence="2 3">
    <name type="scientific">Splendidivirga corallicola</name>
    <dbReference type="NCBI Taxonomy" id="3051826"/>
    <lineage>
        <taxon>Bacteria</taxon>
        <taxon>Pseudomonadati</taxon>
        <taxon>Bacteroidota</taxon>
        <taxon>Cytophagia</taxon>
        <taxon>Cytophagales</taxon>
        <taxon>Splendidivirgaceae</taxon>
        <taxon>Splendidivirga</taxon>
    </lineage>
</organism>
<proteinExistence type="predicted"/>
<name>A0ABT8KQG9_9BACT</name>
<dbReference type="RefSeq" id="WP_346752478.1">
    <property type="nucleotide sequence ID" value="NZ_JAUJEA010000004.1"/>
</dbReference>
<protein>
    <submittedName>
        <fullName evidence="2">Helix-turn-helix transcriptional regulator</fullName>
    </submittedName>
</protein>
<dbReference type="InterPro" id="IPR036390">
    <property type="entry name" value="WH_DNA-bd_sf"/>
</dbReference>
<keyword evidence="3" id="KW-1185">Reference proteome</keyword>
<dbReference type="InterPro" id="IPR036388">
    <property type="entry name" value="WH-like_DNA-bd_sf"/>
</dbReference>
<gene>
    <name evidence="2" type="ORF">QQ008_13795</name>
</gene>
<sequence length="110" mass="12378">MKNKGLGEFEELVLLAVCILDGGAYGVSVKREVEKHSGRSILLGAVHITLYRLQDKGLLESELGGNTGKRGDRRKRLFKITDMGMRQLQAAQDVRQRMWQLIPQLNPNMS</sequence>
<feature type="domain" description="Transcription regulator PadR N-terminal" evidence="1">
    <location>
        <begin position="21"/>
        <end position="89"/>
    </location>
</feature>
<evidence type="ECO:0000259" key="1">
    <source>
        <dbReference type="Pfam" id="PF03551"/>
    </source>
</evidence>
<comment type="caution">
    <text evidence="2">The sequence shown here is derived from an EMBL/GenBank/DDBJ whole genome shotgun (WGS) entry which is preliminary data.</text>
</comment>
<dbReference type="SUPFAM" id="SSF46785">
    <property type="entry name" value="Winged helix' DNA-binding domain"/>
    <property type="match status" value="1"/>
</dbReference>
<accession>A0ABT8KQG9</accession>
<dbReference type="Gene3D" id="1.10.10.10">
    <property type="entry name" value="Winged helix-like DNA-binding domain superfamily/Winged helix DNA-binding domain"/>
    <property type="match status" value="1"/>
</dbReference>
<evidence type="ECO:0000313" key="2">
    <source>
        <dbReference type="EMBL" id="MDN5202454.1"/>
    </source>
</evidence>
<dbReference type="Pfam" id="PF03551">
    <property type="entry name" value="PadR"/>
    <property type="match status" value="1"/>
</dbReference>
<evidence type="ECO:0000313" key="3">
    <source>
        <dbReference type="Proteomes" id="UP001172082"/>
    </source>
</evidence>
<dbReference type="EMBL" id="JAUJEA010000004">
    <property type="protein sequence ID" value="MDN5202454.1"/>
    <property type="molecule type" value="Genomic_DNA"/>
</dbReference>